<dbReference type="Proteomes" id="UP000261600">
    <property type="component" value="Unplaced"/>
</dbReference>
<evidence type="ECO:0000313" key="8">
    <source>
        <dbReference type="Proteomes" id="UP000261600"/>
    </source>
</evidence>
<dbReference type="RefSeq" id="XP_020467313.1">
    <property type="nucleotide sequence ID" value="XM_020611657.1"/>
</dbReference>
<dbReference type="Ensembl" id="ENSMALT00000011415.1">
    <property type="protein sequence ID" value="ENSMALP00000011175.1"/>
    <property type="gene ID" value="ENSMALG00000007956.1"/>
</dbReference>
<dbReference type="RefSeq" id="XP_020467312.1">
    <property type="nucleotide sequence ID" value="XM_020611656.1"/>
</dbReference>
<reference evidence="7" key="2">
    <citation type="submission" date="2025-09" db="UniProtKB">
        <authorList>
            <consortium name="Ensembl"/>
        </authorList>
    </citation>
    <scope>IDENTIFICATION</scope>
</reference>
<sequence length="451" mass="48969">MKGIADEPQYSVGLLEGGMALCDVIDSHIYEQTLSEKNAFFVADLGVIVRQHVCWRTHMAQIRPYYTVRCNSSPAVIEVLAALGTGFLCTNKSELELVQSHGIPSEDIIYSGVCKQVSQIKYAARNGIDLLVCDNEAELRKISRCHPSAKLLVLVSTEASSPDDEIGMSFGCSLKDCRHLLESAKELGVQVVGVRSHISSCCEDGQVYVHAISDARYVFDMGEEIGFNMKILDIGGGFNGSETQLELISSAVISVVDLYFPPSAGVSIIAEPDSLFVSSAFTLAVNVISKEVVARDRQDLANNDPSPNDEPEFQYCMNEGVYGSFASKLSETLIVVPSVHKNIPLDAPVFSSSLCGPSGDKLDQVVEHCLLPELNIGDWLMFSHAGAYSLGQPLSTATESPPPPVYYVISSRDWFEMQETGITHEGTLKNFSLVPYFLSSCQTEAALSVPA</sequence>
<dbReference type="RefSeq" id="XP_020467311.1">
    <property type="nucleotide sequence ID" value="XM_020611655.1"/>
</dbReference>
<dbReference type="GeneID" id="109966649"/>
<dbReference type="InterPro" id="IPR029066">
    <property type="entry name" value="PLP-binding_barrel"/>
</dbReference>
<dbReference type="Gene3D" id="3.20.20.10">
    <property type="entry name" value="Alanine racemase"/>
    <property type="match status" value="1"/>
</dbReference>
<comment type="cofactor">
    <cofactor evidence="1">
        <name>pyridoxal 5'-phosphate</name>
        <dbReference type="ChEBI" id="CHEBI:597326"/>
    </cofactor>
</comment>
<dbReference type="KEGG" id="malb:109966649"/>
<dbReference type="SUPFAM" id="SSF50621">
    <property type="entry name" value="Alanine racemase C-terminal domain-like"/>
    <property type="match status" value="1"/>
</dbReference>
<reference evidence="7" key="1">
    <citation type="submission" date="2025-08" db="UniProtKB">
        <authorList>
            <consortium name="Ensembl"/>
        </authorList>
    </citation>
    <scope>IDENTIFICATION</scope>
</reference>
<dbReference type="PANTHER" id="PTHR11482">
    <property type="entry name" value="ARGININE/DIAMINOPIMELATE/ORNITHINE DECARBOXYLASE"/>
    <property type="match status" value="1"/>
</dbReference>
<name>A0A3Q3J3L4_MONAL</name>
<dbReference type="InterPro" id="IPR002433">
    <property type="entry name" value="Orn_de-COase"/>
</dbReference>
<dbReference type="PRINTS" id="PR01179">
    <property type="entry name" value="ODADCRBXLASE"/>
</dbReference>
<evidence type="ECO:0000256" key="1">
    <source>
        <dbReference type="ARBA" id="ARBA00001933"/>
    </source>
</evidence>
<dbReference type="Gene3D" id="2.40.37.10">
    <property type="entry name" value="Lyase, Ornithine Decarboxylase, Chain A, domain 1"/>
    <property type="match status" value="1"/>
</dbReference>
<comment type="similarity">
    <text evidence="2">Belongs to the Orn/Lys/Arg decarboxylase class-II family.</text>
</comment>
<dbReference type="FunFam" id="3.20.20.10:FF:000005">
    <property type="entry name" value="Ornithine decarboxylase"/>
    <property type="match status" value="1"/>
</dbReference>
<organism evidence="7 8">
    <name type="scientific">Monopterus albus</name>
    <name type="common">Swamp eel</name>
    <dbReference type="NCBI Taxonomy" id="43700"/>
    <lineage>
        <taxon>Eukaryota</taxon>
        <taxon>Metazoa</taxon>
        <taxon>Chordata</taxon>
        <taxon>Craniata</taxon>
        <taxon>Vertebrata</taxon>
        <taxon>Euteleostomi</taxon>
        <taxon>Actinopterygii</taxon>
        <taxon>Neopterygii</taxon>
        <taxon>Teleostei</taxon>
        <taxon>Neoteleostei</taxon>
        <taxon>Acanthomorphata</taxon>
        <taxon>Anabantaria</taxon>
        <taxon>Synbranchiformes</taxon>
        <taxon>Synbranchidae</taxon>
        <taxon>Monopterus</taxon>
    </lineage>
</organism>
<evidence type="ECO:0000256" key="5">
    <source>
        <dbReference type="ARBA" id="ARBA00037173"/>
    </source>
</evidence>
<dbReference type="PRINTS" id="PR01182">
    <property type="entry name" value="ORNDCRBXLASE"/>
</dbReference>
<accession>A0A3Q3J3L4</accession>
<dbReference type="InterPro" id="IPR009006">
    <property type="entry name" value="Ala_racemase/Decarboxylase_C"/>
</dbReference>
<evidence type="ECO:0000313" key="7">
    <source>
        <dbReference type="Ensembl" id="ENSMALP00000011175.1"/>
    </source>
</evidence>
<evidence type="ECO:0000256" key="4">
    <source>
        <dbReference type="ARBA" id="ARBA00023239"/>
    </source>
</evidence>
<feature type="domain" description="Orn/DAP/Arg decarboxylase 2 N-terminal" evidence="6">
    <location>
        <begin position="46"/>
        <end position="277"/>
    </location>
</feature>
<dbReference type="PANTHER" id="PTHR11482:SF7">
    <property type="entry name" value="ANTIZYME INHIBITOR 1"/>
    <property type="match status" value="1"/>
</dbReference>
<dbReference type="RefSeq" id="XP_020467310.1">
    <property type="nucleotide sequence ID" value="XM_020611654.1"/>
</dbReference>
<dbReference type="GO" id="GO:0042177">
    <property type="term" value="P:negative regulation of protein catabolic process"/>
    <property type="evidence" value="ECO:0007669"/>
    <property type="project" value="TreeGrafter"/>
</dbReference>
<dbReference type="InterPro" id="IPR022644">
    <property type="entry name" value="De-COase2_N"/>
</dbReference>
<proteinExistence type="inferred from homology"/>
<dbReference type="GO" id="GO:1902269">
    <property type="term" value="P:positive regulation of polyamine transmembrane transport"/>
    <property type="evidence" value="ECO:0007669"/>
    <property type="project" value="TreeGrafter"/>
</dbReference>
<dbReference type="GO" id="GO:0042978">
    <property type="term" value="F:ornithine decarboxylase activator activity"/>
    <property type="evidence" value="ECO:0007669"/>
    <property type="project" value="TreeGrafter"/>
</dbReference>
<evidence type="ECO:0000259" key="6">
    <source>
        <dbReference type="Pfam" id="PF02784"/>
    </source>
</evidence>
<dbReference type="OrthoDB" id="5034579at2759"/>
<dbReference type="GO" id="GO:0005737">
    <property type="term" value="C:cytoplasm"/>
    <property type="evidence" value="ECO:0007669"/>
    <property type="project" value="TreeGrafter"/>
</dbReference>
<evidence type="ECO:0000256" key="2">
    <source>
        <dbReference type="ARBA" id="ARBA00008872"/>
    </source>
</evidence>
<dbReference type="RefSeq" id="XP_020467315.1">
    <property type="nucleotide sequence ID" value="XM_020611659.1"/>
</dbReference>
<keyword evidence="4" id="KW-0456">Lyase</keyword>
<keyword evidence="3" id="KW-0663">Pyridoxal phosphate</keyword>
<protein>
    <recommendedName>
        <fullName evidence="6">Orn/DAP/Arg decarboxylase 2 N-terminal domain-containing protein</fullName>
    </recommendedName>
</protein>
<dbReference type="SUPFAM" id="SSF51419">
    <property type="entry name" value="PLP-binding barrel"/>
    <property type="match status" value="1"/>
</dbReference>
<dbReference type="GO" id="GO:0004586">
    <property type="term" value="F:ornithine decarboxylase activity"/>
    <property type="evidence" value="ECO:0007669"/>
    <property type="project" value="TreeGrafter"/>
</dbReference>
<evidence type="ECO:0000256" key="3">
    <source>
        <dbReference type="ARBA" id="ARBA00022898"/>
    </source>
</evidence>
<keyword evidence="8" id="KW-1185">Reference proteome</keyword>
<dbReference type="InterPro" id="IPR000183">
    <property type="entry name" value="Orn/DAP/Arg_de-COase"/>
</dbReference>
<dbReference type="Pfam" id="PF02784">
    <property type="entry name" value="Orn_Arg_deC_N"/>
    <property type="match status" value="1"/>
</dbReference>
<dbReference type="AlphaFoldDB" id="A0A3Q3J3L4"/>
<dbReference type="STRING" id="43700.ENSMALP00000011175"/>
<dbReference type="GO" id="GO:0033387">
    <property type="term" value="P:putrescine biosynthetic process from arginine, via ornithine"/>
    <property type="evidence" value="ECO:0007669"/>
    <property type="project" value="TreeGrafter"/>
</dbReference>
<comment type="function">
    <text evidence="5">Catalyzes the first and rate-limiting step of polyamine biosynthesis that converts ornithine into putrescine, which is the precursor for the polyamines, spermidine and spermine. Polyamines are essential for cell proliferation and are implicated in cellular processes, ranging from DNA replication to apoptosis.</text>
</comment>